<dbReference type="Pfam" id="PF12763">
    <property type="entry name" value="EH"/>
    <property type="match status" value="1"/>
</dbReference>
<dbReference type="InterPro" id="IPR000261">
    <property type="entry name" value="EH_dom"/>
</dbReference>
<proteinExistence type="predicted"/>
<feature type="compositionally biased region" description="Low complexity" evidence="1">
    <location>
        <begin position="50"/>
        <end position="63"/>
    </location>
</feature>
<dbReference type="Proteomes" id="UP001050691">
    <property type="component" value="Unassembled WGS sequence"/>
</dbReference>
<gene>
    <name evidence="3" type="ORF">Clacol_006778</name>
</gene>
<organism evidence="3 4">
    <name type="scientific">Clathrus columnatus</name>
    <dbReference type="NCBI Taxonomy" id="1419009"/>
    <lineage>
        <taxon>Eukaryota</taxon>
        <taxon>Fungi</taxon>
        <taxon>Dikarya</taxon>
        <taxon>Basidiomycota</taxon>
        <taxon>Agaricomycotina</taxon>
        <taxon>Agaricomycetes</taxon>
        <taxon>Phallomycetidae</taxon>
        <taxon>Phallales</taxon>
        <taxon>Clathraceae</taxon>
        <taxon>Clathrus</taxon>
    </lineage>
</organism>
<reference evidence="3" key="1">
    <citation type="submission" date="2021-10" db="EMBL/GenBank/DDBJ databases">
        <title>De novo Genome Assembly of Clathrus columnatus (Basidiomycota, Fungi) Using Illumina and Nanopore Sequence Data.</title>
        <authorList>
            <person name="Ogiso-Tanaka E."/>
            <person name="Itagaki H."/>
            <person name="Hosoya T."/>
            <person name="Hosaka K."/>
        </authorList>
    </citation>
    <scope>NUCLEOTIDE SEQUENCE</scope>
    <source>
        <strain evidence="3">MO-923</strain>
    </source>
</reference>
<feature type="compositionally biased region" description="Low complexity" evidence="1">
    <location>
        <begin position="202"/>
        <end position="214"/>
    </location>
</feature>
<dbReference type="SUPFAM" id="SSF47473">
    <property type="entry name" value="EF-hand"/>
    <property type="match status" value="1"/>
</dbReference>
<keyword evidence="4" id="KW-1185">Reference proteome</keyword>
<evidence type="ECO:0000313" key="3">
    <source>
        <dbReference type="EMBL" id="GJJ12535.1"/>
    </source>
</evidence>
<dbReference type="AlphaFoldDB" id="A0AAV5AKT0"/>
<comment type="caution">
    <text evidence="3">The sequence shown here is derived from an EMBL/GenBank/DDBJ whole genome shotgun (WGS) entry which is preliminary data.</text>
</comment>
<feature type="compositionally biased region" description="Low complexity" evidence="1">
    <location>
        <begin position="111"/>
        <end position="123"/>
    </location>
</feature>
<feature type="domain" description="EH" evidence="2">
    <location>
        <begin position="352"/>
        <end position="438"/>
    </location>
</feature>
<dbReference type="SMART" id="SM00027">
    <property type="entry name" value="EH"/>
    <property type="match status" value="1"/>
</dbReference>
<feature type="region of interest" description="Disordered" evidence="1">
    <location>
        <begin position="276"/>
        <end position="300"/>
    </location>
</feature>
<dbReference type="Gene3D" id="1.10.238.10">
    <property type="entry name" value="EF-hand"/>
    <property type="match status" value="1"/>
</dbReference>
<feature type="region of interest" description="Disordered" evidence="1">
    <location>
        <begin position="100"/>
        <end position="161"/>
    </location>
</feature>
<feature type="region of interest" description="Disordered" evidence="1">
    <location>
        <begin position="49"/>
        <end position="81"/>
    </location>
</feature>
<feature type="region of interest" description="Disordered" evidence="1">
    <location>
        <begin position="178"/>
        <end position="255"/>
    </location>
</feature>
<protein>
    <recommendedName>
        <fullName evidence="2">EH domain-containing protein</fullName>
    </recommendedName>
</protein>
<evidence type="ECO:0000256" key="1">
    <source>
        <dbReference type="SAM" id="MobiDB-lite"/>
    </source>
</evidence>
<accession>A0AAV5AKT0</accession>
<dbReference type="EMBL" id="BPWL01000007">
    <property type="protein sequence ID" value="GJJ12535.1"/>
    <property type="molecule type" value="Genomic_DNA"/>
</dbReference>
<evidence type="ECO:0000259" key="2">
    <source>
        <dbReference type="SMART" id="SM00027"/>
    </source>
</evidence>
<name>A0AAV5AKT0_9AGAM</name>
<feature type="compositionally biased region" description="Polar residues" evidence="1">
    <location>
        <begin position="220"/>
        <end position="240"/>
    </location>
</feature>
<sequence length="461" mass="49940">MTPSASLQARIATFENLSSNSIRPKFDGGFKTVQSPPRPVVAADQHILDSDPISSSDPLLSFPPLKPSINPPRSSSPPVLGRKTSLIDFSELSASPRFKNDLSLSADEPETSTSTVGSTSSSTAFLDLPLKSNSQRVPPLPPRKPSQNSLKKGKGPIVNLPIRSSPISIATSKLSQPEFLPSDLTHPASNSSDGSSRHLPASSISSFQSVSLSSEGLGTPDNSLDGSYEAVSSTAATSPISKEDQNKPLTTDITKSRSKLPIAKLSLNESTLSESSSTVIILPRRRPPPPPPLSKSSITQTVSQPLTNVSALLRPVPIPINARKRYDALFERYTSPYSQKGHSTSGWRGPSLDLLTGIDIDDLNEHQQNARIHGFLVKSIWGCSRLPRSRLKEIWNECDSDRTGSLDKYAFALGMWRIDEALRGAQQSKLTIINQSVTPPLPPRTTNIAYIPRPTRKTYQK</sequence>
<dbReference type="InterPro" id="IPR011992">
    <property type="entry name" value="EF-hand-dom_pair"/>
</dbReference>
<evidence type="ECO:0000313" key="4">
    <source>
        <dbReference type="Proteomes" id="UP001050691"/>
    </source>
</evidence>